<reference evidence="1" key="2">
    <citation type="submission" date="2021-04" db="EMBL/GenBank/DDBJ databases">
        <authorList>
            <person name="Gilroy R."/>
        </authorList>
    </citation>
    <scope>NUCLEOTIDE SEQUENCE</scope>
    <source>
        <strain evidence="1">14324</strain>
    </source>
</reference>
<evidence type="ECO:0000313" key="2">
    <source>
        <dbReference type="Proteomes" id="UP000824041"/>
    </source>
</evidence>
<dbReference type="AlphaFoldDB" id="A0A9D2DV72"/>
<dbReference type="EMBL" id="DXBU01000177">
    <property type="protein sequence ID" value="HIZ23693.1"/>
    <property type="molecule type" value="Genomic_DNA"/>
</dbReference>
<sequence>MNQNVKDFVSEKVKEMISAASCCAELKAAGENWLNALGTDQEAEQTEKLMAEIEMDIMPVDGLIAFAESPAGAQVFGADHAKEVAAHGKEIKAAGAKYCDCPACAAAEAILEKKDTLLEK</sequence>
<gene>
    <name evidence="1" type="ORF">IAA21_13040</name>
</gene>
<organism evidence="1 2">
    <name type="scientific">Candidatus Blautia faecigallinarum</name>
    <dbReference type="NCBI Taxonomy" id="2838488"/>
    <lineage>
        <taxon>Bacteria</taxon>
        <taxon>Bacillati</taxon>
        <taxon>Bacillota</taxon>
        <taxon>Clostridia</taxon>
        <taxon>Lachnospirales</taxon>
        <taxon>Lachnospiraceae</taxon>
        <taxon>Blautia</taxon>
    </lineage>
</organism>
<accession>A0A9D2DV72</accession>
<name>A0A9D2DV72_9FIRM</name>
<protein>
    <submittedName>
        <fullName evidence="1">Molecular chaperone Hsp90</fullName>
    </submittedName>
</protein>
<comment type="caution">
    <text evidence="1">The sequence shown here is derived from an EMBL/GenBank/DDBJ whole genome shotgun (WGS) entry which is preliminary data.</text>
</comment>
<dbReference type="Proteomes" id="UP000824041">
    <property type="component" value="Unassembled WGS sequence"/>
</dbReference>
<reference evidence="1" key="1">
    <citation type="journal article" date="2021" name="PeerJ">
        <title>Extensive microbial diversity within the chicken gut microbiome revealed by metagenomics and culture.</title>
        <authorList>
            <person name="Gilroy R."/>
            <person name="Ravi A."/>
            <person name="Getino M."/>
            <person name="Pursley I."/>
            <person name="Horton D.L."/>
            <person name="Alikhan N.F."/>
            <person name="Baker D."/>
            <person name="Gharbi K."/>
            <person name="Hall N."/>
            <person name="Watson M."/>
            <person name="Adriaenssens E.M."/>
            <person name="Foster-Nyarko E."/>
            <person name="Jarju S."/>
            <person name="Secka A."/>
            <person name="Antonio M."/>
            <person name="Oren A."/>
            <person name="Chaudhuri R.R."/>
            <person name="La Ragione R."/>
            <person name="Hildebrand F."/>
            <person name="Pallen M.J."/>
        </authorList>
    </citation>
    <scope>NUCLEOTIDE SEQUENCE</scope>
    <source>
        <strain evidence="1">14324</strain>
    </source>
</reference>
<evidence type="ECO:0000313" key="1">
    <source>
        <dbReference type="EMBL" id="HIZ23693.1"/>
    </source>
</evidence>
<proteinExistence type="predicted"/>